<dbReference type="OrthoDB" id="2679643at2"/>
<gene>
    <name evidence="1" type="ORF">D7Z54_04090</name>
</gene>
<protein>
    <submittedName>
        <fullName evidence="1">Uncharacterized protein</fullName>
    </submittedName>
</protein>
<name>A0A3R9P7C6_9BACI</name>
<proteinExistence type="predicted"/>
<dbReference type="AlphaFoldDB" id="A0A3R9P7C6"/>
<accession>A0A3R9P7C6</accession>
<organism evidence="1 2">
    <name type="scientific">Salibacterium salarium</name>
    <dbReference type="NCBI Taxonomy" id="284579"/>
    <lineage>
        <taxon>Bacteria</taxon>
        <taxon>Bacillati</taxon>
        <taxon>Bacillota</taxon>
        <taxon>Bacilli</taxon>
        <taxon>Bacillales</taxon>
        <taxon>Bacillaceae</taxon>
    </lineage>
</organism>
<evidence type="ECO:0000313" key="2">
    <source>
        <dbReference type="Proteomes" id="UP000275076"/>
    </source>
</evidence>
<evidence type="ECO:0000313" key="1">
    <source>
        <dbReference type="EMBL" id="RSL34348.1"/>
    </source>
</evidence>
<sequence>MELVQCKKDVIKSLGHDFVEESPPSVLFKQNNFYPVFQDEYGTWLSTDEEGEAHIISEGADDLEADPWFGVYFNKL</sequence>
<keyword evidence="2" id="KW-1185">Reference proteome</keyword>
<dbReference type="EMBL" id="RBVX01000003">
    <property type="protein sequence ID" value="RSL34348.1"/>
    <property type="molecule type" value="Genomic_DNA"/>
</dbReference>
<comment type="caution">
    <text evidence="1">The sequence shown here is derived from an EMBL/GenBank/DDBJ whole genome shotgun (WGS) entry which is preliminary data.</text>
</comment>
<reference evidence="1 2" key="1">
    <citation type="submission" date="2018-10" db="EMBL/GenBank/DDBJ databases">
        <title>Draft genome sequence of Bacillus salarius IM0101, isolated from a hypersaline soil in Inner Mongolia, China.</title>
        <authorList>
            <person name="Yamprayoonswat W."/>
            <person name="Boonvisut S."/>
            <person name="Jumpathong W."/>
            <person name="Sittihan S."/>
            <person name="Ruangsuj P."/>
            <person name="Wanthongcharoen S."/>
            <person name="Thongpramul N."/>
            <person name="Pimmason S."/>
            <person name="Yu B."/>
            <person name="Yasawong M."/>
        </authorList>
    </citation>
    <scope>NUCLEOTIDE SEQUENCE [LARGE SCALE GENOMIC DNA]</scope>
    <source>
        <strain evidence="1 2">IM0101</strain>
    </source>
</reference>
<dbReference type="Proteomes" id="UP000275076">
    <property type="component" value="Unassembled WGS sequence"/>
</dbReference>
<dbReference type="RefSeq" id="WP_125554583.1">
    <property type="nucleotide sequence ID" value="NZ_RBVX01000003.1"/>
</dbReference>